<dbReference type="RefSeq" id="WP_173814544.1">
    <property type="nucleotide sequence ID" value="NZ_JAAITX010000003.1"/>
</dbReference>
<dbReference type="AlphaFoldDB" id="A0A850HJA9"/>
<sequence length="157" mass="18247">MNILTLSAKNCMSHLLLKDTFDHFSFIEGEITTFNTFTIDGFLKKDFFDETPEDVHSHWKDVREFCFQIIRGKRTPLSFKIILSLAPENFADFLLKYEVSGFRPEDIQGMYLNLNYDGTRLTCTTGISLKLFTMDKTLEKAWDDAAQKKLLELELVI</sequence>
<dbReference type="Proteomes" id="UP000701680">
    <property type="component" value="Unassembled WGS sequence"/>
</dbReference>
<gene>
    <name evidence="2" type="ORF">G5A66_05765</name>
    <name evidence="1" type="ORF">G5A75_05785</name>
</gene>
<name>A0A850HJA9_9FIRM</name>
<dbReference type="EMBL" id="JAAITX010000003">
    <property type="protein sequence ID" value="NVH58162.1"/>
    <property type="molecule type" value="Genomic_DNA"/>
</dbReference>
<evidence type="ECO:0000313" key="3">
    <source>
        <dbReference type="Proteomes" id="UP000528555"/>
    </source>
</evidence>
<dbReference type="InterPro" id="IPR043779">
    <property type="entry name" value="DUF5721"/>
</dbReference>
<evidence type="ECO:0000313" key="1">
    <source>
        <dbReference type="EMBL" id="NSK14388.1"/>
    </source>
</evidence>
<reference evidence="3 4" key="1">
    <citation type="journal article" date="2020" name="Cell Host Microbe">
        <title>Functional and Genomic Variation between Human-Derived Isolates of Lachnospiraceae Reveals Inter- and Intra-Species Diversity.</title>
        <authorList>
            <person name="Sorbara M.T."/>
            <person name="Littmann E.R."/>
            <person name="Fontana E."/>
            <person name="Moody T.U."/>
            <person name="Kohout C.E."/>
            <person name="Gjonbalaj M."/>
            <person name="Eaton V."/>
            <person name="Seok R."/>
            <person name="Leiner I.M."/>
            <person name="Pamer E.G."/>
        </authorList>
    </citation>
    <scope>NUCLEOTIDE SEQUENCE [LARGE SCALE GENOMIC DNA]</scope>
    <source>
        <strain evidence="2 3">MSK.17.11</strain>
        <strain evidence="1 4">MSK.17.38</strain>
    </source>
</reference>
<protein>
    <submittedName>
        <fullName evidence="2">Uncharacterized protein</fullName>
    </submittedName>
</protein>
<proteinExistence type="predicted"/>
<comment type="caution">
    <text evidence="2">The sequence shown here is derived from an EMBL/GenBank/DDBJ whole genome shotgun (WGS) entry which is preliminary data.</text>
</comment>
<keyword evidence="3" id="KW-1185">Reference proteome</keyword>
<reference evidence="2" key="2">
    <citation type="submission" date="2020-02" db="EMBL/GenBank/DDBJ databases">
        <authorList>
            <person name="Littmann E."/>
            <person name="Sorbara M."/>
        </authorList>
    </citation>
    <scope>NUCLEOTIDE SEQUENCE</scope>
    <source>
        <strain evidence="2">MSK.17.11</strain>
        <strain evidence="1">MSK.17.38</strain>
    </source>
</reference>
<evidence type="ECO:0000313" key="4">
    <source>
        <dbReference type="Proteomes" id="UP000701680"/>
    </source>
</evidence>
<accession>A0A850HJA9</accession>
<dbReference type="Proteomes" id="UP000528555">
    <property type="component" value="Unassembled WGS sequence"/>
</dbReference>
<organism evidence="2 3">
    <name type="scientific">Dorea phocaeensis</name>
    <dbReference type="NCBI Taxonomy" id="2040291"/>
    <lineage>
        <taxon>Bacteria</taxon>
        <taxon>Bacillati</taxon>
        <taxon>Bacillota</taxon>
        <taxon>Clostridia</taxon>
        <taxon>Lachnospirales</taxon>
        <taxon>Lachnospiraceae</taxon>
        <taxon>Dorea</taxon>
    </lineage>
</organism>
<evidence type="ECO:0000313" key="2">
    <source>
        <dbReference type="EMBL" id="NVH58162.1"/>
    </source>
</evidence>
<dbReference type="Pfam" id="PF18988">
    <property type="entry name" value="DUF5721"/>
    <property type="match status" value="1"/>
</dbReference>
<dbReference type="EMBL" id="JAAIUO010000003">
    <property type="protein sequence ID" value="NSK14388.1"/>
    <property type="molecule type" value="Genomic_DNA"/>
</dbReference>